<dbReference type="Pfam" id="PF12014">
    <property type="entry name" value="Cyclin_D1_bind"/>
    <property type="match status" value="1"/>
</dbReference>
<protein>
    <submittedName>
        <fullName evidence="2">Uncharacterized protein</fullName>
    </submittedName>
</protein>
<evidence type="ECO:0000313" key="3">
    <source>
        <dbReference type="Proteomes" id="UP000037460"/>
    </source>
</evidence>
<evidence type="ECO:0000313" key="2">
    <source>
        <dbReference type="EMBL" id="KOO34138.1"/>
    </source>
</evidence>
<feature type="signal peptide" evidence="1">
    <location>
        <begin position="1"/>
        <end position="22"/>
    </location>
</feature>
<gene>
    <name evidence="2" type="ORF">Ctob_012563</name>
</gene>
<dbReference type="OrthoDB" id="722566at2759"/>
<keyword evidence="3" id="KW-1185">Reference proteome</keyword>
<evidence type="ECO:0000256" key="1">
    <source>
        <dbReference type="SAM" id="SignalP"/>
    </source>
</evidence>
<dbReference type="EMBL" id="JWZX01001316">
    <property type="protein sequence ID" value="KOO34138.1"/>
    <property type="molecule type" value="Genomic_DNA"/>
</dbReference>
<proteinExistence type="predicted"/>
<keyword evidence="1" id="KW-0732">Signal</keyword>
<accession>A0A0M0K6X3</accession>
<dbReference type="Proteomes" id="UP000037460">
    <property type="component" value="Unassembled WGS sequence"/>
</dbReference>
<sequence length="226" mass="25094">MYRLLPSTTCFLLFPLVQYASAQTAIIDWSQVRVAADGSTEFGPTVEVGESRLNASGMLGYFGNSDGFYGRPSWTEIVQIMENDDGRIEALKILGDANVPRGRVSFRTASGHQATERMAIQLQLRDDPSDPNGFEWSPGNHQMVWDLRLAPKSTCLDESPQQESPFPQLDSRFWRPVGEAAAYSDSLLYYCRFSVLGPNPAGHAALFYRVSASAVRWVANNYPDAD</sequence>
<name>A0A0M0K6X3_9EUKA</name>
<reference evidence="3" key="1">
    <citation type="journal article" date="2015" name="PLoS Genet.">
        <title>Genome Sequence and Transcriptome Analyses of Chrysochromulina tobin: Metabolic Tools for Enhanced Algal Fitness in the Prominent Order Prymnesiales (Haptophyceae).</title>
        <authorList>
            <person name="Hovde B.T."/>
            <person name="Deodato C.R."/>
            <person name="Hunsperger H.M."/>
            <person name="Ryken S.A."/>
            <person name="Yost W."/>
            <person name="Jha R.K."/>
            <person name="Patterson J."/>
            <person name="Monnat R.J. Jr."/>
            <person name="Barlow S.B."/>
            <person name="Starkenburg S.R."/>
            <person name="Cattolico R.A."/>
        </authorList>
    </citation>
    <scope>NUCLEOTIDE SEQUENCE</scope>
    <source>
        <strain evidence="3">CCMP291</strain>
    </source>
</reference>
<organism evidence="2 3">
    <name type="scientific">Chrysochromulina tobinii</name>
    <dbReference type="NCBI Taxonomy" id="1460289"/>
    <lineage>
        <taxon>Eukaryota</taxon>
        <taxon>Haptista</taxon>
        <taxon>Haptophyta</taxon>
        <taxon>Prymnesiophyceae</taxon>
        <taxon>Prymnesiales</taxon>
        <taxon>Chrysochromulinaceae</taxon>
        <taxon>Chrysochromulina</taxon>
    </lineage>
</organism>
<dbReference type="AlphaFoldDB" id="A0A0M0K6X3"/>
<comment type="caution">
    <text evidence="2">The sequence shown here is derived from an EMBL/GenBank/DDBJ whole genome shotgun (WGS) entry which is preliminary data.</text>
</comment>
<feature type="chain" id="PRO_5005602440" evidence="1">
    <location>
        <begin position="23"/>
        <end position="226"/>
    </location>
</feature>